<gene>
    <name evidence="2" type="ORF">SAMN05216184_102345</name>
</gene>
<dbReference type="RefSeq" id="WP_373681230.1">
    <property type="nucleotide sequence ID" value="NZ_QKLZ01000002.1"/>
</dbReference>
<dbReference type="SUPFAM" id="SSF69318">
    <property type="entry name" value="Integrin alpha N-terminal domain"/>
    <property type="match status" value="1"/>
</dbReference>
<protein>
    <submittedName>
        <fullName evidence="2">Alkaline phosphatase</fullName>
    </submittedName>
</protein>
<dbReference type="Proteomes" id="UP000250222">
    <property type="component" value="Unassembled WGS sequence"/>
</dbReference>
<feature type="non-terminal residue" evidence="2">
    <location>
        <position position="1"/>
    </location>
</feature>
<dbReference type="AlphaFoldDB" id="A0A2Y9A7N7"/>
<evidence type="ECO:0000313" key="3">
    <source>
        <dbReference type="Proteomes" id="UP000250222"/>
    </source>
</evidence>
<keyword evidence="3" id="KW-1185">Reference proteome</keyword>
<reference evidence="2 3" key="1">
    <citation type="submission" date="2016-10" db="EMBL/GenBank/DDBJ databases">
        <authorList>
            <person name="Cai Z."/>
        </authorList>
    </citation>
    <scope>NUCLEOTIDE SEQUENCE [LARGE SCALE GENOMIC DNA]</scope>
    <source>
        <strain evidence="2 3">CGMCC 1.10826</strain>
    </source>
</reference>
<feature type="region of interest" description="Disordered" evidence="1">
    <location>
        <begin position="82"/>
        <end position="101"/>
    </location>
</feature>
<proteinExistence type="predicted"/>
<name>A0A2Y9A7N7_9MICO</name>
<accession>A0A2Y9A7N7</accession>
<organism evidence="2 3">
    <name type="scientific">Georgenia satyanarayanai</name>
    <dbReference type="NCBI Taxonomy" id="860221"/>
    <lineage>
        <taxon>Bacteria</taxon>
        <taxon>Bacillati</taxon>
        <taxon>Actinomycetota</taxon>
        <taxon>Actinomycetes</taxon>
        <taxon>Micrococcales</taxon>
        <taxon>Bogoriellaceae</taxon>
        <taxon>Georgenia</taxon>
    </lineage>
</organism>
<sequence length="101" mass="10433">DADTVFTYGRAGDVTLTGDWDGNGTDTLAVQRGRTYYVNNSLRGGDADTVLTFGRLGDEVHVGDWNGDGTDTLGVRRPVGQAPATATATGAKEVTSAAKVA</sequence>
<dbReference type="EMBL" id="UETB01000002">
    <property type="protein sequence ID" value="SSA39418.1"/>
    <property type="molecule type" value="Genomic_DNA"/>
</dbReference>
<evidence type="ECO:0000313" key="2">
    <source>
        <dbReference type="EMBL" id="SSA39418.1"/>
    </source>
</evidence>
<feature type="compositionally biased region" description="Low complexity" evidence="1">
    <location>
        <begin position="82"/>
        <end position="91"/>
    </location>
</feature>
<dbReference type="InterPro" id="IPR028994">
    <property type="entry name" value="Integrin_alpha_N"/>
</dbReference>
<evidence type="ECO:0000256" key="1">
    <source>
        <dbReference type="SAM" id="MobiDB-lite"/>
    </source>
</evidence>